<dbReference type="PANTHER" id="PTHR23244:SF490">
    <property type="entry name" value="KELCH REPEAT PROTEIN"/>
    <property type="match status" value="1"/>
</dbReference>
<reference evidence="3 4" key="1">
    <citation type="journal article" date="2021" name="Nat. Commun.">
        <title>Genetic determinants of endophytism in the Arabidopsis root mycobiome.</title>
        <authorList>
            <person name="Mesny F."/>
            <person name="Miyauchi S."/>
            <person name="Thiergart T."/>
            <person name="Pickel B."/>
            <person name="Atanasova L."/>
            <person name="Karlsson M."/>
            <person name="Huettel B."/>
            <person name="Barry K.W."/>
            <person name="Haridas S."/>
            <person name="Chen C."/>
            <person name="Bauer D."/>
            <person name="Andreopoulos W."/>
            <person name="Pangilinan J."/>
            <person name="LaButti K."/>
            <person name="Riley R."/>
            <person name="Lipzen A."/>
            <person name="Clum A."/>
            <person name="Drula E."/>
            <person name="Henrissat B."/>
            <person name="Kohler A."/>
            <person name="Grigoriev I.V."/>
            <person name="Martin F.M."/>
            <person name="Hacquard S."/>
        </authorList>
    </citation>
    <scope>NUCLEOTIDE SEQUENCE [LARGE SCALE GENOMIC DNA]</scope>
    <source>
        <strain evidence="3 4">MPI-SDFR-AT-0080</strain>
    </source>
</reference>
<evidence type="ECO:0000313" key="4">
    <source>
        <dbReference type="Proteomes" id="UP000774617"/>
    </source>
</evidence>
<dbReference type="InterPro" id="IPR011043">
    <property type="entry name" value="Gal_Oxase/kelch_b-propeller"/>
</dbReference>
<comment type="caution">
    <text evidence="3">The sequence shown here is derived from an EMBL/GenBank/DDBJ whole genome shotgun (WGS) entry which is preliminary data.</text>
</comment>
<evidence type="ECO:0008006" key="5">
    <source>
        <dbReference type="Google" id="ProtNLM"/>
    </source>
</evidence>
<dbReference type="Proteomes" id="UP000774617">
    <property type="component" value="Unassembled WGS sequence"/>
</dbReference>
<accession>A0ABQ8GQ13</accession>
<sequence length="614" mass="64448">MRGSWRASLCLSLALRHAHASPVETPDSKLERRADGDLCYLNSQKIAMIDDRLYFMGGDYHFDGDANAKTFTNDNLFYFDLSGNTSIPADSIIPASALTQLPIPLSATPTLANQTHSRGGALFTAADAFYVFAGLDGDDVSSADSSSLAKFNTTSSTWSRATVSGGPFNRLTRTSAGAISAPDTGLSFFSGGTNAGVGKPGQPTGMLRFDARDPDALTWRNETAVTSSSGVGVPARVGGNMVFVPMGEQGVVLVWGGYNGTEVNATTGAPAYSYQLLDSERIWVYDVASASWYVVWAQGDEVPGRRAEACAVVSAAPDGSSFNVAVYGGWNLYEREAYSETWVLSVPSFRWIKMSSSNYTGSNTEALSGNNRGRHLHKCAVHNDAQMIVLGGIVNENGTESDHVCDSQLAPLRILNLATMTWQKSFDASARYTVPEDVSRVIGGDGSGGATIRQPDGGFNDTAVASIFAKTVSRAVSTATSSAAASSTNSSSSDPASSNTGAIVGGVVGGVVGLALICLIVWLVMRKKRSAAKGQMVPQMDEGAYGHPADVYGSGYGGYVHGQQAAKTAELDDGAELNEADGRMKAGEMDGRGVAVAPVEMEGDRPKVGELSAR</sequence>
<keyword evidence="4" id="KW-1185">Reference proteome</keyword>
<dbReference type="SUPFAM" id="SSF50965">
    <property type="entry name" value="Galactose oxidase, central domain"/>
    <property type="match status" value="2"/>
</dbReference>
<feature type="transmembrane region" description="Helical" evidence="1">
    <location>
        <begin position="502"/>
        <end position="525"/>
    </location>
</feature>
<proteinExistence type="predicted"/>
<keyword evidence="1" id="KW-1133">Transmembrane helix</keyword>
<dbReference type="InterPro" id="IPR015915">
    <property type="entry name" value="Kelch-typ_b-propeller"/>
</dbReference>
<protein>
    <recommendedName>
        <fullName evidence="5">Kelch repeat protein</fullName>
    </recommendedName>
</protein>
<dbReference type="Gene3D" id="2.120.10.80">
    <property type="entry name" value="Kelch-type beta propeller"/>
    <property type="match status" value="1"/>
</dbReference>
<keyword evidence="2" id="KW-0732">Signal</keyword>
<keyword evidence="1" id="KW-0812">Transmembrane</keyword>
<evidence type="ECO:0000313" key="3">
    <source>
        <dbReference type="EMBL" id="KAH7062261.1"/>
    </source>
</evidence>
<feature type="signal peptide" evidence="2">
    <location>
        <begin position="1"/>
        <end position="20"/>
    </location>
</feature>
<dbReference type="PANTHER" id="PTHR23244">
    <property type="entry name" value="KELCH REPEAT DOMAIN"/>
    <property type="match status" value="1"/>
</dbReference>
<organism evidence="3 4">
    <name type="scientific">Macrophomina phaseolina</name>
    <dbReference type="NCBI Taxonomy" id="35725"/>
    <lineage>
        <taxon>Eukaryota</taxon>
        <taxon>Fungi</taxon>
        <taxon>Dikarya</taxon>
        <taxon>Ascomycota</taxon>
        <taxon>Pezizomycotina</taxon>
        <taxon>Dothideomycetes</taxon>
        <taxon>Dothideomycetes incertae sedis</taxon>
        <taxon>Botryosphaeriales</taxon>
        <taxon>Botryosphaeriaceae</taxon>
        <taxon>Macrophomina</taxon>
    </lineage>
</organism>
<name>A0ABQ8GQ13_9PEZI</name>
<evidence type="ECO:0000256" key="1">
    <source>
        <dbReference type="SAM" id="Phobius"/>
    </source>
</evidence>
<feature type="chain" id="PRO_5046381438" description="Kelch repeat protein" evidence="2">
    <location>
        <begin position="21"/>
        <end position="614"/>
    </location>
</feature>
<dbReference type="EMBL" id="JAGTJR010000003">
    <property type="protein sequence ID" value="KAH7062261.1"/>
    <property type="molecule type" value="Genomic_DNA"/>
</dbReference>
<keyword evidence="1" id="KW-0472">Membrane</keyword>
<gene>
    <name evidence="3" type="ORF">B0J12DRAFT_232391</name>
</gene>
<evidence type="ECO:0000256" key="2">
    <source>
        <dbReference type="SAM" id="SignalP"/>
    </source>
</evidence>